<comment type="caution">
    <text evidence="2">The sequence shown here is derived from an EMBL/GenBank/DDBJ whole genome shotgun (WGS) entry which is preliminary data.</text>
</comment>
<feature type="region of interest" description="Disordered" evidence="1">
    <location>
        <begin position="42"/>
        <end position="111"/>
    </location>
</feature>
<dbReference type="OrthoDB" id="10517777at2759"/>
<feature type="compositionally biased region" description="Polar residues" evidence="1">
    <location>
        <begin position="101"/>
        <end position="111"/>
    </location>
</feature>
<dbReference type="AlphaFoldDB" id="A0A9W7C4Q1"/>
<dbReference type="EMBL" id="BRXW01000004">
    <property type="protein sequence ID" value="GMH99144.1"/>
    <property type="molecule type" value="Genomic_DNA"/>
</dbReference>
<accession>A0A9W7C4Q1</accession>
<proteinExistence type="predicted"/>
<protein>
    <submittedName>
        <fullName evidence="2">Uncharacterized protein</fullName>
    </submittedName>
</protein>
<evidence type="ECO:0000313" key="2">
    <source>
        <dbReference type="EMBL" id="GMH99144.1"/>
    </source>
</evidence>
<evidence type="ECO:0000256" key="1">
    <source>
        <dbReference type="SAM" id="MobiDB-lite"/>
    </source>
</evidence>
<name>A0A9W7C4Q1_9STRA</name>
<dbReference type="Proteomes" id="UP001165122">
    <property type="component" value="Unassembled WGS sequence"/>
</dbReference>
<gene>
    <name evidence="2" type="ORF">TrLO_g6892</name>
</gene>
<feature type="compositionally biased region" description="Low complexity" evidence="1">
    <location>
        <begin position="51"/>
        <end position="61"/>
    </location>
</feature>
<evidence type="ECO:0000313" key="3">
    <source>
        <dbReference type="Proteomes" id="UP001165122"/>
    </source>
</evidence>
<reference evidence="3" key="1">
    <citation type="journal article" date="2023" name="Commun. Biol.">
        <title>Genome analysis of Parmales, the sister group of diatoms, reveals the evolutionary specialization of diatoms from phago-mixotrophs to photoautotrophs.</title>
        <authorList>
            <person name="Ban H."/>
            <person name="Sato S."/>
            <person name="Yoshikawa S."/>
            <person name="Yamada K."/>
            <person name="Nakamura Y."/>
            <person name="Ichinomiya M."/>
            <person name="Sato N."/>
            <person name="Blanc-Mathieu R."/>
            <person name="Endo H."/>
            <person name="Kuwata A."/>
            <person name="Ogata H."/>
        </authorList>
    </citation>
    <scope>NUCLEOTIDE SEQUENCE [LARGE SCALE GENOMIC DNA]</scope>
    <source>
        <strain evidence="3">NIES 3700</strain>
    </source>
</reference>
<feature type="compositionally biased region" description="Basic and acidic residues" evidence="1">
    <location>
        <begin position="67"/>
        <end position="100"/>
    </location>
</feature>
<keyword evidence="3" id="KW-1185">Reference proteome</keyword>
<sequence>MLLLLLPSSAFVLPPTQLPAAPRTRLFAKDNKSSWLRKLEEEKERRRMKTETNMTNMTKTTPPVPYERAEEWDSRDGKVDMTFEERLRYDSQKEGDKNKQNDNLNNAIKGD</sequence>
<organism evidence="2 3">
    <name type="scientific">Triparma laevis f. longispina</name>
    <dbReference type="NCBI Taxonomy" id="1714387"/>
    <lineage>
        <taxon>Eukaryota</taxon>
        <taxon>Sar</taxon>
        <taxon>Stramenopiles</taxon>
        <taxon>Ochrophyta</taxon>
        <taxon>Bolidophyceae</taxon>
        <taxon>Parmales</taxon>
        <taxon>Triparmaceae</taxon>
        <taxon>Triparma</taxon>
    </lineage>
</organism>